<sequence>MLLGQLSTASNVVLEPALAQSSQAIATEADSAQPQNSTGWRERETASPDCSLSIEKISGNLILTIEALAPRASEPSIESRLSDLLQQDSGPIGDEDVLLLEKLLPTGSPLPSQIKKNYSGSQKRYGGLSKRISDKDVAVIYTISRTVAPSTLANLPGGSRSALVNLLDYWILKPLGGSVQIIHGSVTGGTGTFDGVEEIEAYLNQKSRSRESNMSFQSSAGTIIASAKAQENKVTLQLALLRRIGSKPIPFFFSTLENADSPQLVSSAKWKLADKSILALITNNGQGGAEASILAFNAKEAKFIQTLSGAAIEVMEDLGQLGLVIKEPIGQSGINRPVFYMYSTGAGQMTELKSLKAPLCLQELQHLKFEARLKENLAPAKRFAIASLMLDCQGELAQEGLKIINEMKESPALRADKKLYLSVKSLLKEIERRK</sequence>
<accession>A0A8J7PL07</accession>
<dbReference type="AlphaFoldDB" id="A0A8J7PL07"/>
<organism evidence="2 3">
    <name type="scientific">Candidatus Obscuribacter phosphatis</name>
    <dbReference type="NCBI Taxonomy" id="1906157"/>
    <lineage>
        <taxon>Bacteria</taxon>
        <taxon>Bacillati</taxon>
        <taxon>Candidatus Melainabacteria</taxon>
        <taxon>Candidatus Obscuribacterales</taxon>
        <taxon>Candidatus Obscuribacteraceae</taxon>
        <taxon>Candidatus Obscuribacter</taxon>
    </lineage>
</organism>
<comment type="caution">
    <text evidence="2">The sequence shown here is derived from an EMBL/GenBank/DDBJ whole genome shotgun (WGS) entry which is preliminary data.</text>
</comment>
<gene>
    <name evidence="2" type="ORF">J0M35_09725</name>
</gene>
<feature type="region of interest" description="Disordered" evidence="1">
    <location>
        <begin position="25"/>
        <end position="46"/>
    </location>
</feature>
<reference evidence="2" key="1">
    <citation type="submission" date="2021-02" db="EMBL/GenBank/DDBJ databases">
        <title>Genome-Resolved Metagenomics of a Microbial Community Performing Photosynthetic Biological Nutrient Removal.</title>
        <authorList>
            <person name="Mcdaniel E.A."/>
        </authorList>
    </citation>
    <scope>NUCLEOTIDE SEQUENCE</scope>
    <source>
        <strain evidence="2">UWPOB_OBS1</strain>
    </source>
</reference>
<evidence type="ECO:0000256" key="1">
    <source>
        <dbReference type="SAM" id="MobiDB-lite"/>
    </source>
</evidence>
<name>A0A8J7PL07_9BACT</name>
<proteinExistence type="predicted"/>
<evidence type="ECO:0000313" key="3">
    <source>
        <dbReference type="Proteomes" id="UP000664277"/>
    </source>
</evidence>
<evidence type="ECO:0000313" key="2">
    <source>
        <dbReference type="EMBL" id="MBN8660630.1"/>
    </source>
</evidence>
<feature type="compositionally biased region" description="Polar residues" evidence="1">
    <location>
        <begin position="25"/>
        <end position="39"/>
    </location>
</feature>
<dbReference type="EMBL" id="JAFLCK010000012">
    <property type="protein sequence ID" value="MBN8660630.1"/>
    <property type="molecule type" value="Genomic_DNA"/>
</dbReference>
<protein>
    <submittedName>
        <fullName evidence="2">Uncharacterized protein</fullName>
    </submittedName>
</protein>
<dbReference type="Proteomes" id="UP000664277">
    <property type="component" value="Unassembled WGS sequence"/>
</dbReference>